<evidence type="ECO:0000313" key="1">
    <source>
        <dbReference type="EMBL" id="MBC8531563.1"/>
    </source>
</evidence>
<sequence length="94" mass="11357">MNRIFCTLYKNHKRVAEACVPMDFPLREDTMDSVIAKLCYELDTEKPMIMDKHFNELQNFSQTRFRADDFIDSIKFDYMLLEILEDDKKRKKHS</sequence>
<evidence type="ECO:0000313" key="2">
    <source>
        <dbReference type="Proteomes" id="UP000623172"/>
    </source>
</evidence>
<comment type="caution">
    <text evidence="1">The sequence shown here is derived from an EMBL/GenBank/DDBJ whole genome shotgun (WGS) entry which is preliminary data.</text>
</comment>
<keyword evidence="2" id="KW-1185">Reference proteome</keyword>
<name>A0A926D4G4_9FIRM</name>
<dbReference type="AlphaFoldDB" id="A0A926D4G4"/>
<proteinExistence type="predicted"/>
<dbReference type="Proteomes" id="UP000623172">
    <property type="component" value="Unassembled WGS sequence"/>
</dbReference>
<reference evidence="1" key="1">
    <citation type="submission" date="2020-08" db="EMBL/GenBank/DDBJ databases">
        <title>Genome public.</title>
        <authorList>
            <person name="Liu C."/>
            <person name="Sun Q."/>
        </authorList>
    </citation>
    <scope>NUCLEOTIDE SEQUENCE</scope>
    <source>
        <strain evidence="1">NSJ-53</strain>
    </source>
</reference>
<organism evidence="1 2">
    <name type="scientific">Gehongia tenuis</name>
    <dbReference type="NCBI Taxonomy" id="2763655"/>
    <lineage>
        <taxon>Bacteria</taxon>
        <taxon>Bacillati</taxon>
        <taxon>Bacillota</taxon>
        <taxon>Clostridia</taxon>
        <taxon>Christensenellales</taxon>
        <taxon>Christensenellaceae</taxon>
        <taxon>Gehongia</taxon>
    </lineage>
</organism>
<dbReference type="EMBL" id="JACRSR010000002">
    <property type="protein sequence ID" value="MBC8531563.1"/>
    <property type="molecule type" value="Genomic_DNA"/>
</dbReference>
<accession>A0A926D4G4</accession>
<protein>
    <submittedName>
        <fullName evidence="1">Uncharacterized protein</fullName>
    </submittedName>
</protein>
<gene>
    <name evidence="1" type="ORF">H8696_06835</name>
</gene>
<dbReference type="RefSeq" id="WP_249316185.1">
    <property type="nucleotide sequence ID" value="NZ_JACRSR010000002.1"/>
</dbReference>